<feature type="transmembrane region" description="Helical" evidence="6">
    <location>
        <begin position="42"/>
        <end position="64"/>
    </location>
</feature>
<feature type="transmembrane region" description="Helical" evidence="6">
    <location>
        <begin position="255"/>
        <end position="279"/>
    </location>
</feature>
<feature type="transmembrane region" description="Helical" evidence="6">
    <location>
        <begin position="427"/>
        <end position="451"/>
    </location>
</feature>
<feature type="transmembrane region" description="Helical" evidence="6">
    <location>
        <begin position="385"/>
        <end position="406"/>
    </location>
</feature>
<keyword evidence="8" id="KW-1185">Reference proteome</keyword>
<evidence type="ECO:0000256" key="1">
    <source>
        <dbReference type="ARBA" id="ARBA00004141"/>
    </source>
</evidence>
<comment type="subcellular location">
    <subcellularLocation>
        <location evidence="1">Membrane</location>
        <topology evidence="1">Multi-pass membrane protein</topology>
    </subcellularLocation>
</comment>
<dbReference type="CDD" id="cd10334">
    <property type="entry name" value="SLC6sbd_u1"/>
    <property type="match status" value="1"/>
</dbReference>
<dbReference type="Proteomes" id="UP000008680">
    <property type="component" value="Chromosome"/>
</dbReference>
<feature type="transmembrane region" description="Helical" evidence="6">
    <location>
        <begin position="463"/>
        <end position="481"/>
    </location>
</feature>
<feature type="transmembrane region" description="Helical" evidence="6">
    <location>
        <begin position="85"/>
        <end position="103"/>
    </location>
</feature>
<proteinExistence type="predicted"/>
<feature type="transmembrane region" description="Helical" evidence="6">
    <location>
        <begin position="313"/>
        <end position="337"/>
    </location>
</feature>
<dbReference type="PRINTS" id="PR00176">
    <property type="entry name" value="NANEUSMPORT"/>
</dbReference>
<feature type="transmembrane region" description="Helical" evidence="6">
    <location>
        <begin position="358"/>
        <end position="379"/>
    </location>
</feature>
<feature type="transmembrane region" description="Helical" evidence="6">
    <location>
        <begin position="144"/>
        <end position="162"/>
    </location>
</feature>
<keyword evidence="4 6" id="KW-1133">Transmembrane helix</keyword>
<dbReference type="EMBL" id="CP001719">
    <property type="protein sequence ID" value="ADC45860.1"/>
    <property type="molecule type" value="Genomic_DNA"/>
</dbReference>
<dbReference type="Pfam" id="PF00209">
    <property type="entry name" value="SNF"/>
    <property type="match status" value="2"/>
</dbReference>
<organism evidence="7 8">
    <name type="scientific">Methanobrevibacter ruminantium (strain ATCC 35063 / DSM 1093 / JCM 13430 / OCM 146 / M1)</name>
    <name type="common">Methanobacterium ruminantium</name>
    <dbReference type="NCBI Taxonomy" id="634498"/>
    <lineage>
        <taxon>Archaea</taxon>
        <taxon>Methanobacteriati</taxon>
        <taxon>Methanobacteriota</taxon>
        <taxon>Methanomada group</taxon>
        <taxon>Methanobacteria</taxon>
        <taxon>Methanobacteriales</taxon>
        <taxon>Methanobacteriaceae</taxon>
        <taxon>Methanobrevibacter</taxon>
    </lineage>
</organism>
<keyword evidence="2" id="KW-0813">Transport</keyword>
<dbReference type="GeneID" id="8769625"/>
<dbReference type="PANTHER" id="PTHR42948">
    <property type="entry name" value="TRANSPORTER"/>
    <property type="match status" value="1"/>
</dbReference>
<reference evidence="7 8" key="1">
    <citation type="journal article" date="2010" name="PLoS ONE">
        <title>The genome sequence of the rumen methanogen Methanobrevibacter ruminantium reveals new possibilities for controlling ruminant methane emissions.</title>
        <authorList>
            <person name="Leahy S.C."/>
            <person name="Kelly W.J."/>
            <person name="Altermann E."/>
            <person name="Ronimus R.S."/>
            <person name="Yeoman C.J."/>
            <person name="Pacheco D.M."/>
            <person name="Li D."/>
            <person name="Kong Z."/>
            <person name="McTavish S."/>
            <person name="Sang C."/>
            <person name="Lambie S.C."/>
            <person name="Janssen P.H."/>
            <person name="Dey D."/>
            <person name="Attwood G.T."/>
        </authorList>
    </citation>
    <scope>NUCLEOTIDE SEQUENCE [LARGE SCALE GENOMIC DNA]</scope>
    <source>
        <strain evidence="8">ATCC 35063 / DSM 1093 / JCM 13430 / OCM 146 / M1</strain>
    </source>
</reference>
<keyword evidence="5 6" id="KW-0472">Membrane</keyword>
<dbReference type="KEGG" id="mru:mru_0008"/>
<dbReference type="PANTHER" id="PTHR42948:SF1">
    <property type="entry name" value="TRANSPORTER"/>
    <property type="match status" value="1"/>
</dbReference>
<dbReference type="GO" id="GO:0016020">
    <property type="term" value="C:membrane"/>
    <property type="evidence" value="ECO:0007669"/>
    <property type="project" value="UniProtKB-SubCell"/>
</dbReference>
<feature type="transmembrane region" description="Helical" evidence="6">
    <location>
        <begin position="213"/>
        <end position="235"/>
    </location>
</feature>
<evidence type="ECO:0000256" key="5">
    <source>
        <dbReference type="ARBA" id="ARBA00023136"/>
    </source>
</evidence>
<dbReference type="SUPFAM" id="SSF161070">
    <property type="entry name" value="SNF-like"/>
    <property type="match status" value="1"/>
</dbReference>
<accession>D3E4G4</accession>
<protein>
    <submittedName>
        <fullName evidence="7">Na+-dependent transporter SNF family</fullName>
    </submittedName>
</protein>
<evidence type="ECO:0000313" key="8">
    <source>
        <dbReference type="Proteomes" id="UP000008680"/>
    </source>
</evidence>
<evidence type="ECO:0000256" key="3">
    <source>
        <dbReference type="ARBA" id="ARBA00022692"/>
    </source>
</evidence>
<dbReference type="PATRIC" id="fig|634498.28.peg.8"/>
<dbReference type="PROSITE" id="PS50267">
    <property type="entry name" value="NA_NEUROTRAN_SYMP_3"/>
    <property type="match status" value="1"/>
</dbReference>
<dbReference type="eggNOG" id="arCOG04466">
    <property type="taxonomic scope" value="Archaea"/>
</dbReference>
<dbReference type="NCBIfam" id="NF037979">
    <property type="entry name" value="Na_transp"/>
    <property type="match status" value="1"/>
</dbReference>
<name>D3E4G4_METRM</name>
<feature type="transmembrane region" description="Helical" evidence="6">
    <location>
        <begin position="7"/>
        <end position="30"/>
    </location>
</feature>
<gene>
    <name evidence="7" type="ordered locus">mru_0008</name>
</gene>
<keyword evidence="3 6" id="KW-0812">Transmembrane</keyword>
<feature type="transmembrane region" description="Helical" evidence="6">
    <location>
        <begin position="174"/>
        <end position="192"/>
    </location>
</feature>
<evidence type="ECO:0000313" key="7">
    <source>
        <dbReference type="EMBL" id="ADC45860.1"/>
    </source>
</evidence>
<dbReference type="InterPro" id="IPR000175">
    <property type="entry name" value="Na/ntran_symport"/>
</dbReference>
<dbReference type="RefSeq" id="WP_012954816.1">
    <property type="nucleotide sequence ID" value="NC_013790.1"/>
</dbReference>
<dbReference type="HOGENOM" id="CLU_006855_3_3_2"/>
<dbReference type="InterPro" id="IPR037272">
    <property type="entry name" value="SNS_sf"/>
</dbReference>
<evidence type="ECO:0000256" key="4">
    <source>
        <dbReference type="ARBA" id="ARBA00022989"/>
    </source>
</evidence>
<evidence type="ECO:0000256" key="6">
    <source>
        <dbReference type="SAM" id="Phobius"/>
    </source>
</evidence>
<dbReference type="AlphaFoldDB" id="D3E4G4"/>
<dbReference type="OrthoDB" id="99721at2157"/>
<evidence type="ECO:0000256" key="2">
    <source>
        <dbReference type="ARBA" id="ARBA00022448"/>
    </source>
</evidence>
<sequence>MNQNAQWNSIITFILAMIGLTIGIGNIWRFSYVLYSNGGGSFFIPYFIAIMVMGIPFLILEYGLGFSLKKSFSKLMHDIRPEFEVIAWMLVIFVFIVVIYYMVIIGWDFVYFLNSFSFGWGSDPNSFFMTYVGGTREISQIGRLLLPTLICTTVLWIIFWFVSNRDVDEGIGKISTILMPLLFIIMIFIFLYSFTLPGFDIGIKTLLKPNWSLLLDIHIWLAAFGQTIFTLSIGQAMVYTYASYLPRNSKLVDEVLLVVITNTLYEVFIAIGVFSILGYMSLKSSIPIEKLISEGTGLIFVVFPKIFSEMGFVGQIIGPLLFLSILFAGFTSALALFEPFLSSLCDKFNLSRRKGVTILVIVAVICSIPFSTGISSYLVGIVDKFVNDFGILILIGVQAIIFGWFYGVEKVMPVLNELSTFKVGKSWVFTIKYLLPVLIIIIWVNGVVGLFSNTNSFELIVDLIITFVVVGFSVLFTKLGVKE</sequence>